<comment type="caution">
    <text evidence="1">The sequence shown here is derived from an EMBL/GenBank/DDBJ whole genome shotgun (WGS) entry which is preliminary data.</text>
</comment>
<protein>
    <submittedName>
        <fullName evidence="1">Uncharacterized protein</fullName>
    </submittedName>
</protein>
<gene>
    <name evidence="1" type="ORF">GRI32_08365</name>
</gene>
<reference evidence="1 2" key="1">
    <citation type="submission" date="2019-12" db="EMBL/GenBank/DDBJ databases">
        <title>Genomic-based taxomic classification of the family Erythrobacteraceae.</title>
        <authorList>
            <person name="Xu L."/>
        </authorList>
    </citation>
    <scope>NUCLEOTIDE SEQUENCE [LARGE SCALE GENOMIC DNA]</scope>
    <source>
        <strain evidence="1 2">JCM 16339</strain>
    </source>
</reference>
<sequence>MSGIGVFLAWCRQTLFNIRAKRGFPPLLPDFGSQDRADLHNGQQHFAIRNSEIAFCENGLCQDARRAVRN</sequence>
<accession>A0A844ZMJ0</accession>
<dbReference type="RefSeq" id="WP_160591172.1">
    <property type="nucleotide sequence ID" value="NZ_BAAAFP010000003.1"/>
</dbReference>
<proteinExistence type="predicted"/>
<dbReference type="Proteomes" id="UP000435243">
    <property type="component" value="Unassembled WGS sequence"/>
</dbReference>
<evidence type="ECO:0000313" key="2">
    <source>
        <dbReference type="Proteomes" id="UP000435243"/>
    </source>
</evidence>
<keyword evidence="2" id="KW-1185">Reference proteome</keyword>
<name>A0A844ZMJ0_9SPHN</name>
<dbReference type="AlphaFoldDB" id="A0A844ZMJ0"/>
<evidence type="ECO:0000313" key="1">
    <source>
        <dbReference type="EMBL" id="MXO88754.1"/>
    </source>
</evidence>
<organism evidence="1 2">
    <name type="scientific">Alteraurantiacibacter aestuarii</name>
    <dbReference type="NCBI Taxonomy" id="650004"/>
    <lineage>
        <taxon>Bacteria</taxon>
        <taxon>Pseudomonadati</taxon>
        <taxon>Pseudomonadota</taxon>
        <taxon>Alphaproteobacteria</taxon>
        <taxon>Sphingomonadales</taxon>
        <taxon>Erythrobacteraceae</taxon>
        <taxon>Alteraurantiacibacter</taxon>
    </lineage>
</organism>
<dbReference type="EMBL" id="WTYY01000004">
    <property type="protein sequence ID" value="MXO88754.1"/>
    <property type="molecule type" value="Genomic_DNA"/>
</dbReference>